<evidence type="ECO:0000313" key="5">
    <source>
        <dbReference type="Proteomes" id="UP000190911"/>
    </source>
</evidence>
<sequence length="464" mass="51327">MLLPPSLNEWLAEGHLAYFISDVVEELDLSAFYARYEGDGRRKSPFDPRMMLKVLIYAYATGTFSSRKIARKLEEDVAFRVLAADNFPRHRTLCDFRKQHLSAFREVFVQVIQIAREAELISLGTLVIDGTKVKANASKHKAMSYGRMQEEEVRLSKEVDELCGQARAVDEAEDEQFGSAQRGDELPEELQRRQSRLSKIRAAKARLEAEQAQADDAKGRHPDDERRSPRGGRNFKRDYGVPDDKAQSNFTDPESRIMKTRTGFEQCYNGQLAVDGEFQIIVANHQGNNASDNGCLVPLLDEVEATLGGQPEQCLADAGYRKEADFQALEEKGIDGYVSLRREGKGGANGPEACYPRGSGGLRSAQASGRGCERLDQEHSGLSSVQFAGPGGGKRRMGSGLSISQPQAYEFIDETDIEALKPPLPGGRRGRCPCCRLPGPFQVVAGKTVLSIRLTVPNLILAWQ</sequence>
<accession>A0A1M7FB03</accession>
<dbReference type="NCBIfam" id="NF033551">
    <property type="entry name" value="transpos_IS1182"/>
    <property type="match status" value="1"/>
</dbReference>
<dbReference type="EMBL" id="LT670847">
    <property type="protein sequence ID" value="SHM00899.1"/>
    <property type="molecule type" value="Genomic_DNA"/>
</dbReference>
<keyword evidence="5" id="KW-1185">Reference proteome</keyword>
<feature type="domain" description="Transposase InsH N-terminal" evidence="3">
    <location>
        <begin position="6"/>
        <end position="98"/>
    </location>
</feature>
<dbReference type="Pfam" id="PF01609">
    <property type="entry name" value="DDE_Tnp_1"/>
    <property type="match status" value="1"/>
</dbReference>
<dbReference type="InterPro" id="IPR002559">
    <property type="entry name" value="Transposase_11"/>
</dbReference>
<organism evidence="4 5">
    <name type="scientific">Vreelandella subglaciescola</name>
    <dbReference type="NCBI Taxonomy" id="29571"/>
    <lineage>
        <taxon>Bacteria</taxon>
        <taxon>Pseudomonadati</taxon>
        <taxon>Pseudomonadota</taxon>
        <taxon>Gammaproteobacteria</taxon>
        <taxon>Oceanospirillales</taxon>
        <taxon>Halomonadaceae</taxon>
        <taxon>Vreelandella</taxon>
    </lineage>
</organism>
<feature type="compositionally biased region" description="Basic and acidic residues" evidence="1">
    <location>
        <begin position="235"/>
        <end position="246"/>
    </location>
</feature>
<dbReference type="InterPro" id="IPR047629">
    <property type="entry name" value="IS1182_transpos"/>
</dbReference>
<evidence type="ECO:0000259" key="2">
    <source>
        <dbReference type="Pfam" id="PF01609"/>
    </source>
</evidence>
<name>A0A1M7FB03_9GAMM</name>
<evidence type="ECO:0000256" key="1">
    <source>
        <dbReference type="SAM" id="MobiDB-lite"/>
    </source>
</evidence>
<dbReference type="Proteomes" id="UP000190911">
    <property type="component" value="Chromosome I"/>
</dbReference>
<evidence type="ECO:0000313" key="4">
    <source>
        <dbReference type="EMBL" id="SHM00899.1"/>
    </source>
</evidence>
<dbReference type="InterPro" id="IPR008490">
    <property type="entry name" value="Transposase_InsH_N"/>
</dbReference>
<dbReference type="InParanoid" id="A0A1M7FB03"/>
<feature type="compositionally biased region" description="Basic and acidic residues" evidence="1">
    <location>
        <begin position="182"/>
        <end position="192"/>
    </location>
</feature>
<dbReference type="GO" id="GO:0004803">
    <property type="term" value="F:transposase activity"/>
    <property type="evidence" value="ECO:0007669"/>
    <property type="project" value="InterPro"/>
</dbReference>
<dbReference type="PANTHER" id="PTHR33408:SF2">
    <property type="entry name" value="TRANSPOSASE DDE DOMAIN-CONTAINING PROTEIN"/>
    <property type="match status" value="1"/>
</dbReference>
<feature type="region of interest" description="Disordered" evidence="1">
    <location>
        <begin position="170"/>
        <end position="254"/>
    </location>
</feature>
<dbReference type="Pfam" id="PF05598">
    <property type="entry name" value="DUF772"/>
    <property type="match status" value="1"/>
</dbReference>
<gene>
    <name evidence="4" type="ORF">SAMN05878437_0758</name>
</gene>
<feature type="compositionally biased region" description="Basic residues" evidence="1">
    <location>
        <begin position="193"/>
        <end position="204"/>
    </location>
</feature>
<feature type="compositionally biased region" description="Basic and acidic residues" evidence="1">
    <location>
        <begin position="205"/>
        <end position="228"/>
    </location>
</feature>
<protein>
    <submittedName>
        <fullName evidence="4">Transposase</fullName>
    </submittedName>
</protein>
<feature type="domain" description="Transposase IS4-like" evidence="2">
    <location>
        <begin position="256"/>
        <end position="340"/>
    </location>
</feature>
<reference evidence="4 5" key="1">
    <citation type="submission" date="2016-11" db="EMBL/GenBank/DDBJ databases">
        <authorList>
            <person name="Jaros S."/>
            <person name="Januszkiewicz K."/>
            <person name="Wedrychowicz H."/>
        </authorList>
    </citation>
    <scope>NUCLEOTIDE SEQUENCE [LARGE SCALE GENOMIC DNA]</scope>
    <source>
        <strain evidence="4 5">ACAM 12</strain>
    </source>
</reference>
<dbReference type="GO" id="GO:0003677">
    <property type="term" value="F:DNA binding"/>
    <property type="evidence" value="ECO:0007669"/>
    <property type="project" value="InterPro"/>
</dbReference>
<evidence type="ECO:0000259" key="3">
    <source>
        <dbReference type="Pfam" id="PF05598"/>
    </source>
</evidence>
<dbReference type="AlphaFoldDB" id="A0A1M7FB03"/>
<dbReference type="PANTHER" id="PTHR33408">
    <property type="entry name" value="TRANSPOSASE"/>
    <property type="match status" value="1"/>
</dbReference>
<proteinExistence type="predicted"/>
<dbReference type="GO" id="GO:0006313">
    <property type="term" value="P:DNA transposition"/>
    <property type="evidence" value="ECO:0007669"/>
    <property type="project" value="InterPro"/>
</dbReference>